<sequence length="53" mass="6545">MPQMFPMNWLLILMLSTISMYFIFNMLFFMKAPSQKSQKTKLNKNIFYFFMNF</sequence>
<evidence type="ECO:0000256" key="1">
    <source>
        <dbReference type="SAM" id="Phobius"/>
    </source>
</evidence>
<reference evidence="2" key="1">
    <citation type="journal article" date="2019" name="Zool. Scr.">
        <title>Mitochondrial genome reorganization characterizes various lineages of mesostigmatid mites (Acari: Parasitiformes).</title>
        <authorList>
            <person name="Li W.-N."/>
            <person name="Shao R."/>
            <person name="Zhang Q."/>
            <person name="Deng W."/>
            <person name="Xue X.-F."/>
        </authorList>
    </citation>
    <scope>NUCLEOTIDE SEQUENCE</scope>
</reference>
<organism evidence="2">
    <name type="scientific">Macrocheles muscaedomesticae</name>
    <dbReference type="NCBI Taxonomy" id="406086"/>
    <lineage>
        <taxon>Eukaryota</taxon>
        <taxon>Metazoa</taxon>
        <taxon>Ecdysozoa</taxon>
        <taxon>Arthropoda</taxon>
        <taxon>Chelicerata</taxon>
        <taxon>Arachnida</taxon>
        <taxon>Acari</taxon>
        <taxon>Parasitiformes</taxon>
        <taxon>Mesostigmata</taxon>
        <taxon>Gamasina</taxon>
        <taxon>Eviphidoidea</taxon>
        <taxon>Macrochelidae</taxon>
        <taxon>Macrocheles</taxon>
    </lineage>
</organism>
<geneLocation type="mitochondrion" evidence="2"/>
<evidence type="ECO:0000313" key="2">
    <source>
        <dbReference type="EMBL" id="QHQ98525.1"/>
    </source>
</evidence>
<keyword evidence="1" id="KW-0472">Membrane</keyword>
<name>A0A6B9WHA6_9ACAR</name>
<keyword evidence="1" id="KW-0812">Transmembrane</keyword>
<accession>A0A6B9WHA6</accession>
<dbReference type="RefSeq" id="YP_009731507.1">
    <property type="nucleotide sequence ID" value="NC_046026.1"/>
</dbReference>
<keyword evidence="1" id="KW-1133">Transmembrane helix</keyword>
<gene>
    <name evidence="2" type="primary">atp8</name>
</gene>
<proteinExistence type="predicted"/>
<feature type="transmembrane region" description="Helical" evidence="1">
    <location>
        <begin position="6"/>
        <end position="29"/>
    </location>
</feature>
<keyword evidence="2" id="KW-0496">Mitochondrion</keyword>
<dbReference type="GeneID" id="44151014"/>
<dbReference type="EMBL" id="MK270526">
    <property type="protein sequence ID" value="QHQ98525.1"/>
    <property type="molecule type" value="Genomic_DNA"/>
</dbReference>
<protein>
    <submittedName>
        <fullName evidence="2">ATP synthase subunit 8</fullName>
    </submittedName>
</protein>
<dbReference type="AlphaFoldDB" id="A0A6B9WHA6"/>